<organism evidence="9 10">
    <name type="scientific">Sulfurospirillum tamanense</name>
    <dbReference type="NCBI Taxonomy" id="2813362"/>
    <lineage>
        <taxon>Bacteria</taxon>
        <taxon>Pseudomonadati</taxon>
        <taxon>Campylobacterota</taxon>
        <taxon>Epsilonproteobacteria</taxon>
        <taxon>Campylobacterales</taxon>
        <taxon>Sulfurospirillaceae</taxon>
        <taxon>Sulfurospirillum</taxon>
    </lineage>
</organism>
<dbReference type="EMBL" id="JAFHKK010000005">
    <property type="protein sequence ID" value="MBN2963920.1"/>
    <property type="molecule type" value="Genomic_DNA"/>
</dbReference>
<dbReference type="PANTHER" id="PTHR11804">
    <property type="entry name" value="PROTEASE M3 THIMET OLIGOPEPTIDASE-RELATED"/>
    <property type="match status" value="1"/>
</dbReference>
<evidence type="ECO:0000256" key="6">
    <source>
        <dbReference type="RuleBase" id="RU003435"/>
    </source>
</evidence>
<keyword evidence="1 6" id="KW-0645">Protease</keyword>
<dbReference type="InterPro" id="IPR011977">
    <property type="entry name" value="Pept_M3B_clade3"/>
</dbReference>
<evidence type="ECO:0000313" key="10">
    <source>
        <dbReference type="Proteomes" id="UP000703590"/>
    </source>
</evidence>
<dbReference type="NCBIfam" id="TIGR02290">
    <property type="entry name" value="M3_fam_3"/>
    <property type="match status" value="1"/>
</dbReference>
<keyword evidence="3 6" id="KW-0378">Hydrolase</keyword>
<evidence type="ECO:0000259" key="7">
    <source>
        <dbReference type="Pfam" id="PF01432"/>
    </source>
</evidence>
<reference evidence="9" key="2">
    <citation type="submission" date="2021-02" db="EMBL/GenBank/DDBJ databases">
        <authorList>
            <person name="Merkel A.Y."/>
        </authorList>
    </citation>
    <scope>NUCLEOTIDE SEQUENCE</scope>
    <source>
        <strain evidence="9">T05b</strain>
    </source>
</reference>
<proteinExistence type="inferred from homology"/>
<reference evidence="9" key="1">
    <citation type="submission" date="2021-02" db="EMBL/GenBank/DDBJ databases">
        <title>Sulfurospirillum tamanensis sp. nov.</title>
        <authorList>
            <person name="Frolova A."/>
            <person name="Merkel A."/>
            <person name="Slobodkin A."/>
        </authorList>
    </citation>
    <scope>NUCLEOTIDE SEQUENCE</scope>
    <source>
        <strain evidence="9">T05b</strain>
    </source>
</reference>
<dbReference type="Proteomes" id="UP000703590">
    <property type="component" value="Unassembled WGS sequence"/>
</dbReference>
<dbReference type="Gene3D" id="1.10.1370.20">
    <property type="entry name" value="Oligoendopeptidase f, C-terminal domain"/>
    <property type="match status" value="1"/>
</dbReference>
<dbReference type="SUPFAM" id="SSF55486">
    <property type="entry name" value="Metalloproteases ('zincins'), catalytic domain"/>
    <property type="match status" value="1"/>
</dbReference>
<evidence type="ECO:0000256" key="5">
    <source>
        <dbReference type="ARBA" id="ARBA00023049"/>
    </source>
</evidence>
<keyword evidence="4 6" id="KW-0862">Zinc</keyword>
<protein>
    <submittedName>
        <fullName evidence="9">M3 family oligoendopeptidase</fullName>
    </submittedName>
</protein>
<evidence type="ECO:0000259" key="8">
    <source>
        <dbReference type="Pfam" id="PF08439"/>
    </source>
</evidence>
<comment type="similarity">
    <text evidence="6">Belongs to the peptidase M3 family.</text>
</comment>
<comment type="caution">
    <text evidence="9">The sequence shown here is derived from an EMBL/GenBank/DDBJ whole genome shotgun (WGS) entry which is preliminary data.</text>
</comment>
<comment type="cofactor">
    <cofactor evidence="6">
        <name>Zn(2+)</name>
        <dbReference type="ChEBI" id="CHEBI:29105"/>
    </cofactor>
    <text evidence="6">Binds 1 zinc ion.</text>
</comment>
<dbReference type="InterPro" id="IPR001567">
    <property type="entry name" value="Pept_M3A_M3B_dom"/>
</dbReference>
<name>A0ABS2WQQ3_9BACT</name>
<dbReference type="InterPro" id="IPR045090">
    <property type="entry name" value="Pept_M3A_M3B"/>
</dbReference>
<dbReference type="InterPro" id="IPR042088">
    <property type="entry name" value="OligoPept_F_C"/>
</dbReference>
<feature type="domain" description="Oligopeptidase F N-terminal" evidence="8">
    <location>
        <begin position="103"/>
        <end position="169"/>
    </location>
</feature>
<gene>
    <name evidence="9" type="ORF">JWV37_03920</name>
</gene>
<dbReference type="Pfam" id="PF08439">
    <property type="entry name" value="Peptidase_M3_N"/>
    <property type="match status" value="1"/>
</dbReference>
<keyword evidence="10" id="KW-1185">Reference proteome</keyword>
<evidence type="ECO:0000256" key="4">
    <source>
        <dbReference type="ARBA" id="ARBA00022833"/>
    </source>
</evidence>
<dbReference type="PANTHER" id="PTHR11804:SF5">
    <property type="entry name" value="OLIGOENDOPEPTIDASE F"/>
    <property type="match status" value="1"/>
</dbReference>
<evidence type="ECO:0000256" key="1">
    <source>
        <dbReference type="ARBA" id="ARBA00022670"/>
    </source>
</evidence>
<evidence type="ECO:0000313" key="9">
    <source>
        <dbReference type="EMBL" id="MBN2963920.1"/>
    </source>
</evidence>
<dbReference type="Pfam" id="PF01432">
    <property type="entry name" value="Peptidase_M3"/>
    <property type="match status" value="1"/>
</dbReference>
<dbReference type="CDD" id="cd09610">
    <property type="entry name" value="M3B_PepF"/>
    <property type="match status" value="1"/>
</dbReference>
<evidence type="ECO:0000256" key="3">
    <source>
        <dbReference type="ARBA" id="ARBA00022801"/>
    </source>
</evidence>
<keyword evidence="2 6" id="KW-0479">Metal-binding</keyword>
<dbReference type="RefSeq" id="WP_205458462.1">
    <property type="nucleotide sequence ID" value="NZ_JAFHKK010000005.1"/>
</dbReference>
<keyword evidence="5 6" id="KW-0482">Metalloprotease</keyword>
<dbReference type="Gene3D" id="1.20.140.70">
    <property type="entry name" value="Oligopeptidase f, N-terminal domain"/>
    <property type="match status" value="1"/>
</dbReference>
<accession>A0ABS2WQQ3</accession>
<feature type="domain" description="Peptidase M3A/M3B catalytic" evidence="7">
    <location>
        <begin position="184"/>
        <end position="558"/>
    </location>
</feature>
<sequence length="580" mass="66684">MSHTQWCLDALFTNEAQLDDALKEASQRAQSFESMLKGNLKNIRASDFLESLQAYEGILELLGRVMTYAFLRFAKDANEGGFLAKYQQATTLVHEKILFFELEFNRLPKATQNQFIEHAKPYQYYLESLQEAKPHQLSQKEERILLKKSNTSASAFSRLFDEHFSRLQFVFDGKKLSEEKVLSLLHDPSRDVRQKAATALSKGLKPHQPLLAYIFNMIKQDHATECELRGYKTPEEPRHKDNKISQKSVDALVSAAESRFDLVQEYYEAKRHLLGFETLYDYDRYAPLGSEEETYTYEDSCKIVLHAFERFSPRFAQITQDAFAQGWVDVYPQKGKRGGAFSHPATPSAHPYVLLNHTDRRRDVFTLAHEMGHAIHQYLSNGVGYLNGDTPLTTAETASVFAEMLVFDAIKEGLEGEQRQQLLAGKIEDIFATLYRQINFTTFERRVHAHEGELSLETFNHYWKEESARMFGTSVTLTKQYEMWWSYIPHFIHSPFYCYAYSYGQLLVLALYGLYKRGTCKDFVSRYNAFLSAGGSKSPKELVALFGFDIDDEAFWQIGLEEVEALVQEFKGGVNASRIS</sequence>
<evidence type="ECO:0000256" key="2">
    <source>
        <dbReference type="ARBA" id="ARBA00022723"/>
    </source>
</evidence>
<dbReference type="InterPro" id="IPR013647">
    <property type="entry name" value="OligopepF_N_dom"/>
</dbReference>